<evidence type="ECO:0000256" key="12">
    <source>
        <dbReference type="ARBA" id="ARBA00023136"/>
    </source>
</evidence>
<feature type="transmembrane region" description="Helical" evidence="15">
    <location>
        <begin position="59"/>
        <end position="79"/>
    </location>
</feature>
<keyword evidence="8 16" id="KW-0418">Kinase</keyword>
<feature type="transmembrane region" description="Helical" evidence="15">
    <location>
        <begin position="36"/>
        <end position="53"/>
    </location>
</feature>
<sequence>MKNKFLGTGESGYRPLRKIATVFSGLRYAVLYDFSVTYKLILSALILPLAFGFRGWIDFLIVLVATTLVVMAELFNSAIEAICDFIEEKHNEKIKVIKDIAAAAVGVSVFLWIIVISLELWQLLSVFFPIAD</sequence>
<keyword evidence="13" id="KW-0594">Phospholipid biosynthesis</keyword>
<keyword evidence="7" id="KW-0547">Nucleotide-binding</keyword>
<evidence type="ECO:0000256" key="1">
    <source>
        <dbReference type="ARBA" id="ARBA00004651"/>
    </source>
</evidence>
<evidence type="ECO:0000256" key="7">
    <source>
        <dbReference type="ARBA" id="ARBA00022741"/>
    </source>
</evidence>
<evidence type="ECO:0000313" key="16">
    <source>
        <dbReference type="EMBL" id="UJS24635.1"/>
    </source>
</evidence>
<evidence type="ECO:0000256" key="6">
    <source>
        <dbReference type="ARBA" id="ARBA00022692"/>
    </source>
</evidence>
<keyword evidence="4" id="KW-0444">Lipid biosynthesis</keyword>
<evidence type="ECO:0000256" key="13">
    <source>
        <dbReference type="ARBA" id="ARBA00023209"/>
    </source>
</evidence>
<dbReference type="PANTHER" id="PTHR34299">
    <property type="entry name" value="DIACYLGLYCEROL KINASE"/>
    <property type="match status" value="1"/>
</dbReference>
<evidence type="ECO:0000256" key="2">
    <source>
        <dbReference type="ARBA" id="ARBA00005967"/>
    </source>
</evidence>
<keyword evidence="9" id="KW-0067">ATP-binding</keyword>
<evidence type="ECO:0000256" key="4">
    <source>
        <dbReference type="ARBA" id="ARBA00022516"/>
    </source>
</evidence>
<keyword evidence="3" id="KW-1003">Cell membrane</keyword>
<evidence type="ECO:0000256" key="15">
    <source>
        <dbReference type="SAM" id="Phobius"/>
    </source>
</evidence>
<evidence type="ECO:0000256" key="5">
    <source>
        <dbReference type="ARBA" id="ARBA00022679"/>
    </source>
</evidence>
<dbReference type="InterPro" id="IPR036945">
    <property type="entry name" value="DAGK_sf"/>
</dbReference>
<keyword evidence="10 15" id="KW-1133">Transmembrane helix</keyword>
<keyword evidence="17" id="KW-1185">Reference proteome</keyword>
<organism evidence="16 17">
    <name type="scientific">Thiothrix winogradskyi</name>
    <dbReference type="NCBI Taxonomy" id="96472"/>
    <lineage>
        <taxon>Bacteria</taxon>
        <taxon>Pseudomonadati</taxon>
        <taxon>Pseudomonadota</taxon>
        <taxon>Gammaproteobacteria</taxon>
        <taxon>Thiotrichales</taxon>
        <taxon>Thiotrichaceae</taxon>
        <taxon>Thiothrix</taxon>
    </lineage>
</organism>
<evidence type="ECO:0000256" key="10">
    <source>
        <dbReference type="ARBA" id="ARBA00022989"/>
    </source>
</evidence>
<dbReference type="EMBL" id="CP091244">
    <property type="protein sequence ID" value="UJS24635.1"/>
    <property type="molecule type" value="Genomic_DNA"/>
</dbReference>
<evidence type="ECO:0000313" key="17">
    <source>
        <dbReference type="Proteomes" id="UP001054801"/>
    </source>
</evidence>
<accession>A0ABY3T0Z8</accession>
<keyword evidence="5 16" id="KW-0808">Transferase</keyword>
<evidence type="ECO:0000256" key="3">
    <source>
        <dbReference type="ARBA" id="ARBA00022475"/>
    </source>
</evidence>
<dbReference type="EC" id="2.7.1.107" evidence="16"/>
<evidence type="ECO:0000256" key="14">
    <source>
        <dbReference type="ARBA" id="ARBA00023264"/>
    </source>
</evidence>
<reference evidence="16" key="1">
    <citation type="journal article" date="2022" name="Microorganisms">
        <title>Two New Species of Filamentous Sulfur Bacteria of the Genus Thiothrix, Thiothrix winogradskyi sp. nov. and 'Candidatus Thiothrix sulfatifontis' sp. nov.</title>
        <authorList>
            <person name="Ravin N.V."/>
            <person name="Rossetti S."/>
            <person name="Beletsky A.V."/>
            <person name="Kadnikov V.V."/>
            <person name="Rudenko T.S."/>
            <person name="Smolyakov D.D."/>
            <person name="Moskvitina M.I."/>
            <person name="Gureeva M.V."/>
            <person name="Mardanov A.V."/>
            <person name="Grabovich M.Y."/>
        </authorList>
    </citation>
    <scope>NUCLEOTIDE SEQUENCE</scope>
    <source>
        <strain evidence="16">CT3</strain>
    </source>
</reference>
<name>A0ABY3T0Z8_9GAMM</name>
<dbReference type="Proteomes" id="UP001054801">
    <property type="component" value="Chromosome"/>
</dbReference>
<comment type="similarity">
    <text evidence="2">Belongs to the bacterial diacylglycerol kinase family.</text>
</comment>
<feature type="transmembrane region" description="Helical" evidence="15">
    <location>
        <begin position="100"/>
        <end position="124"/>
    </location>
</feature>
<keyword evidence="12 15" id="KW-0472">Membrane</keyword>
<dbReference type="CDD" id="cd14263">
    <property type="entry name" value="DAGK_IM_like"/>
    <property type="match status" value="1"/>
</dbReference>
<dbReference type="GO" id="GO:0004143">
    <property type="term" value="F:ATP-dependent diacylglycerol kinase activity"/>
    <property type="evidence" value="ECO:0007669"/>
    <property type="project" value="UniProtKB-EC"/>
</dbReference>
<dbReference type="Pfam" id="PF01219">
    <property type="entry name" value="DAGK_prokar"/>
    <property type="match status" value="1"/>
</dbReference>
<dbReference type="PANTHER" id="PTHR34299:SF1">
    <property type="entry name" value="DIACYLGLYCEROL KINASE"/>
    <property type="match status" value="1"/>
</dbReference>
<keyword evidence="6 15" id="KW-0812">Transmembrane</keyword>
<protein>
    <submittedName>
        <fullName evidence="16">Diacylglycerol kinase</fullName>
        <ecNumber evidence="16">2.7.1.107</ecNumber>
    </submittedName>
</protein>
<dbReference type="RefSeq" id="WP_236499255.1">
    <property type="nucleotide sequence ID" value="NZ_CP091244.1"/>
</dbReference>
<keyword evidence="11" id="KW-0443">Lipid metabolism</keyword>
<evidence type="ECO:0000256" key="8">
    <source>
        <dbReference type="ARBA" id="ARBA00022777"/>
    </source>
</evidence>
<evidence type="ECO:0000256" key="9">
    <source>
        <dbReference type="ARBA" id="ARBA00022840"/>
    </source>
</evidence>
<dbReference type="Gene3D" id="1.10.287.3610">
    <property type="match status" value="1"/>
</dbReference>
<proteinExistence type="inferred from homology"/>
<dbReference type="InterPro" id="IPR000829">
    <property type="entry name" value="DAGK"/>
</dbReference>
<keyword evidence="14" id="KW-1208">Phospholipid metabolism</keyword>
<evidence type="ECO:0000256" key="11">
    <source>
        <dbReference type="ARBA" id="ARBA00023098"/>
    </source>
</evidence>
<gene>
    <name evidence="16" type="ORF">L2Y54_00980</name>
</gene>
<comment type="subcellular location">
    <subcellularLocation>
        <location evidence="1">Cell membrane</location>
        <topology evidence="1">Multi-pass membrane protein</topology>
    </subcellularLocation>
</comment>